<dbReference type="PANTHER" id="PTHR43792">
    <property type="entry name" value="GNAT FAMILY, PUTATIVE (AFU_ORTHOLOGUE AFUA_3G00765)-RELATED-RELATED"/>
    <property type="match status" value="1"/>
</dbReference>
<dbReference type="PROSITE" id="PS51186">
    <property type="entry name" value="GNAT"/>
    <property type="match status" value="1"/>
</dbReference>
<dbReference type="AlphaFoldDB" id="A0A919S2E4"/>
<dbReference type="GO" id="GO:0016747">
    <property type="term" value="F:acyltransferase activity, transferring groups other than amino-acyl groups"/>
    <property type="evidence" value="ECO:0007669"/>
    <property type="project" value="InterPro"/>
</dbReference>
<dbReference type="InterPro" id="IPR051531">
    <property type="entry name" value="N-acetyltransferase"/>
</dbReference>
<comment type="caution">
    <text evidence="2">The sequence shown here is derived from an EMBL/GenBank/DDBJ whole genome shotgun (WGS) entry which is preliminary data.</text>
</comment>
<evidence type="ECO:0000313" key="2">
    <source>
        <dbReference type="EMBL" id="GIM30101.1"/>
    </source>
</evidence>
<dbReference type="SUPFAM" id="SSF55729">
    <property type="entry name" value="Acyl-CoA N-acyltransferases (Nat)"/>
    <property type="match status" value="1"/>
</dbReference>
<dbReference type="InterPro" id="IPR016181">
    <property type="entry name" value="Acyl_CoA_acyltransferase"/>
</dbReference>
<dbReference type="RefSeq" id="WP_212904781.1">
    <property type="nucleotide sequence ID" value="NZ_BOPZ01000027.1"/>
</dbReference>
<dbReference type="EMBL" id="BOPZ01000027">
    <property type="protein sequence ID" value="GIM30101.1"/>
    <property type="molecule type" value="Genomic_DNA"/>
</dbReference>
<reference evidence="2" key="1">
    <citation type="submission" date="2021-03" db="EMBL/GenBank/DDBJ databases">
        <title>Taxonomic study of Clostridium polyendosporum from meadow-gley soil under rice.</title>
        <authorList>
            <person name="Kobayashi H."/>
            <person name="Tanizawa Y."/>
            <person name="Yagura M."/>
        </authorList>
    </citation>
    <scope>NUCLEOTIDE SEQUENCE</scope>
    <source>
        <strain evidence="2">JCM 30710</strain>
    </source>
</reference>
<dbReference type="InterPro" id="IPR000182">
    <property type="entry name" value="GNAT_dom"/>
</dbReference>
<organism evidence="2 3">
    <name type="scientific">Clostridium polyendosporum</name>
    <dbReference type="NCBI Taxonomy" id="69208"/>
    <lineage>
        <taxon>Bacteria</taxon>
        <taxon>Bacillati</taxon>
        <taxon>Bacillota</taxon>
        <taxon>Clostridia</taxon>
        <taxon>Eubacteriales</taxon>
        <taxon>Clostridiaceae</taxon>
        <taxon>Clostridium</taxon>
    </lineage>
</organism>
<protein>
    <submittedName>
        <fullName evidence="2">N-acetyltransferase</fullName>
    </submittedName>
</protein>
<dbReference type="Gene3D" id="3.40.630.30">
    <property type="match status" value="1"/>
</dbReference>
<evidence type="ECO:0000313" key="3">
    <source>
        <dbReference type="Proteomes" id="UP000679179"/>
    </source>
</evidence>
<keyword evidence="3" id="KW-1185">Reference proteome</keyword>
<dbReference type="Proteomes" id="UP000679179">
    <property type="component" value="Unassembled WGS sequence"/>
</dbReference>
<feature type="domain" description="N-acetyltransferase" evidence="1">
    <location>
        <begin position="3"/>
        <end position="164"/>
    </location>
</feature>
<proteinExistence type="predicted"/>
<accession>A0A919S2E4</accession>
<evidence type="ECO:0000259" key="1">
    <source>
        <dbReference type="PROSITE" id="PS51186"/>
    </source>
</evidence>
<name>A0A919S2E4_9CLOT</name>
<dbReference type="CDD" id="cd04301">
    <property type="entry name" value="NAT_SF"/>
    <property type="match status" value="1"/>
</dbReference>
<gene>
    <name evidence="2" type="ORF">CPJCM30710_27670</name>
</gene>
<sequence length="164" mass="18942">MNLIYESMTEKYCNEVIDIFNYYIENSFAAYFESKLPYQFFNKFLEITKGYPAYVLIDDKSKKVIGFCFLKAYSPLPVFKETAEITYFIEKSETGKGIGKKVLNLLQSEGKKIGIQHILASISSHNNQSLNFHKNNGFSECGRLHNVGKKNKKSFDVVWMEKSI</sequence>
<dbReference type="Pfam" id="PF13420">
    <property type="entry name" value="Acetyltransf_4"/>
    <property type="match status" value="1"/>
</dbReference>